<dbReference type="InterPro" id="IPR036291">
    <property type="entry name" value="NAD(P)-bd_dom_sf"/>
</dbReference>
<dbReference type="AlphaFoldDB" id="A0AAW1LIE4"/>
<comment type="caution">
    <text evidence="2">The sequence shown here is derived from an EMBL/GenBank/DDBJ whole genome shotgun (WGS) entry which is preliminary data.</text>
</comment>
<dbReference type="SMART" id="SM00822">
    <property type="entry name" value="PKS_KR"/>
    <property type="match status" value="1"/>
</dbReference>
<dbReference type="SUPFAM" id="SSF51735">
    <property type="entry name" value="NAD(P)-binding Rossmann-fold domains"/>
    <property type="match status" value="2"/>
</dbReference>
<dbReference type="InterPro" id="IPR036736">
    <property type="entry name" value="ACP-like_sf"/>
</dbReference>
<dbReference type="PANTHER" id="PTHR43775">
    <property type="entry name" value="FATTY ACID SYNTHASE"/>
    <property type="match status" value="1"/>
</dbReference>
<dbReference type="Gene3D" id="1.10.1200.10">
    <property type="entry name" value="ACP-like"/>
    <property type="match status" value="1"/>
</dbReference>
<dbReference type="InterPro" id="IPR020843">
    <property type="entry name" value="ER"/>
</dbReference>
<organism evidence="2 3">
    <name type="scientific">Popillia japonica</name>
    <name type="common">Japanese beetle</name>
    <dbReference type="NCBI Taxonomy" id="7064"/>
    <lineage>
        <taxon>Eukaryota</taxon>
        <taxon>Metazoa</taxon>
        <taxon>Ecdysozoa</taxon>
        <taxon>Arthropoda</taxon>
        <taxon>Hexapoda</taxon>
        <taxon>Insecta</taxon>
        <taxon>Pterygota</taxon>
        <taxon>Neoptera</taxon>
        <taxon>Endopterygota</taxon>
        <taxon>Coleoptera</taxon>
        <taxon>Polyphaga</taxon>
        <taxon>Scarabaeiformia</taxon>
        <taxon>Scarabaeidae</taxon>
        <taxon>Rutelinae</taxon>
        <taxon>Popillia</taxon>
    </lineage>
</organism>
<dbReference type="Gene3D" id="3.40.50.720">
    <property type="entry name" value="NAD(P)-binding Rossmann-like Domain"/>
    <property type="match status" value="1"/>
</dbReference>
<dbReference type="InterPro" id="IPR057326">
    <property type="entry name" value="KR_dom"/>
</dbReference>
<dbReference type="InterPro" id="IPR013968">
    <property type="entry name" value="PKS_KR"/>
</dbReference>
<dbReference type="Proteomes" id="UP001458880">
    <property type="component" value="Unassembled WGS sequence"/>
</dbReference>
<dbReference type="InterPro" id="IPR050091">
    <property type="entry name" value="PKS_NRPS_Biosynth_Enz"/>
</dbReference>
<dbReference type="Gene3D" id="3.90.180.10">
    <property type="entry name" value="Medium-chain alcohol dehydrogenases, catalytic domain"/>
    <property type="match status" value="1"/>
</dbReference>
<gene>
    <name evidence="2" type="ORF">QE152_g12647</name>
</gene>
<dbReference type="EMBL" id="JASPKY010000116">
    <property type="protein sequence ID" value="KAK9736279.1"/>
    <property type="molecule type" value="Genomic_DNA"/>
</dbReference>
<dbReference type="GO" id="GO:0016491">
    <property type="term" value="F:oxidoreductase activity"/>
    <property type="evidence" value="ECO:0007669"/>
    <property type="project" value="InterPro"/>
</dbReference>
<accession>A0AAW1LIE4</accession>
<keyword evidence="3" id="KW-1185">Reference proteome</keyword>
<dbReference type="InterPro" id="IPR049391">
    <property type="entry name" value="FAS_pseudo-KR"/>
</dbReference>
<evidence type="ECO:0000259" key="1">
    <source>
        <dbReference type="PROSITE" id="PS50075"/>
    </source>
</evidence>
<proteinExistence type="predicted"/>
<dbReference type="Pfam" id="PF08659">
    <property type="entry name" value="KR"/>
    <property type="match status" value="1"/>
</dbReference>
<feature type="domain" description="Carrier" evidence="1">
    <location>
        <begin position="659"/>
        <end position="739"/>
    </location>
</feature>
<evidence type="ECO:0000313" key="2">
    <source>
        <dbReference type="EMBL" id="KAK9736279.1"/>
    </source>
</evidence>
<protein>
    <submittedName>
        <fullName evidence="2">Zinc-binding dehydrogenase</fullName>
    </submittedName>
</protein>
<dbReference type="PROSITE" id="PS50075">
    <property type="entry name" value="CARRIER"/>
    <property type="match status" value="1"/>
</dbReference>
<dbReference type="GO" id="GO:0004312">
    <property type="term" value="F:fatty acid synthase activity"/>
    <property type="evidence" value="ECO:0007669"/>
    <property type="project" value="TreeGrafter"/>
</dbReference>
<dbReference type="PANTHER" id="PTHR43775:SF23">
    <property type="entry name" value="FATTY ACID SYNTHASE 3"/>
    <property type="match status" value="1"/>
</dbReference>
<dbReference type="CDD" id="cd08954">
    <property type="entry name" value="KR_1_FAS_SDR_x"/>
    <property type="match status" value="1"/>
</dbReference>
<evidence type="ECO:0000313" key="3">
    <source>
        <dbReference type="Proteomes" id="UP001458880"/>
    </source>
</evidence>
<dbReference type="SUPFAM" id="SSF47336">
    <property type="entry name" value="ACP-like"/>
    <property type="match status" value="1"/>
</dbReference>
<dbReference type="Pfam" id="PF21149">
    <property type="entry name" value="FAS_pseudo-KR"/>
    <property type="match status" value="1"/>
</dbReference>
<name>A0AAW1LIE4_POPJA</name>
<sequence length="740" mass="83431">MEPSGILGFMCSLKKEYSTEKICCIFVMDDAPKFDPDSSFYRKQIDKKLSVNVWKNKQWGTYRHLLLPETKLVRRSTCCLDFIPFESISPFQWVEGEPLEDEIAFGGEDTITVYYAGLNSTVTNIDQADQTNRQRDISASTRFGFSGKNSKGERVMGICLDHSLRTLIRTKFFLPIPKEWTMIEAASVISAYSPVIALLLTGCQLKPCEAALIHRATDAIGIATVDICLHFGLTVFVTVQTEDQYSFIRDRYPNINANHISYFKQTCFKSMIRKHTNGKGVNYVFDSDWGCDFSASLCCLSKGGKFLHWSRRHFSGISKFSLNLLEKEIEIVPVTMDNQFLERFFGSYIKLINRFIFINNGAIKRFPKHNFNYKSIKEAINYMKEDNCIGEVLISFINEENIQVQSVPSFSHQVIPRLYCNPNCSYLISGGLGGFGIELADFLIKRGARKLVLSSRSGITNGYQAYKIRLWEGCGAKVVIKTDDASTKHGCTELLMAAYQLGPLDGIFNLAAVLRDSIFENQTEKSFKDALVAKVYTTQNLDVISRQLCPNLRYFVVFSSFAAGRGILGQTNYSMANSITDRICENRKDEGYPALAIQWAAVREVGIVARLQNGRSEIIDGTIPQRVSSCLQQLDKFIFQSEPVVASMVIAPTTYSSKNNLLEDILNILEDILNILGIGNIEYLSMQSTLPELGLDSITTVDIKQILERKYDMFLEPGEMRTLSLASIKKMGGRTKEHII</sequence>
<dbReference type="InterPro" id="IPR009081">
    <property type="entry name" value="PP-bd_ACP"/>
</dbReference>
<dbReference type="SMART" id="SM00829">
    <property type="entry name" value="PKS_ER"/>
    <property type="match status" value="1"/>
</dbReference>
<dbReference type="GO" id="GO:0006633">
    <property type="term" value="P:fatty acid biosynthetic process"/>
    <property type="evidence" value="ECO:0007669"/>
    <property type="project" value="TreeGrafter"/>
</dbReference>
<reference evidence="2 3" key="1">
    <citation type="journal article" date="2024" name="BMC Genomics">
        <title>De novo assembly and annotation of Popillia japonica's genome with initial clues to its potential as an invasive pest.</title>
        <authorList>
            <person name="Cucini C."/>
            <person name="Boschi S."/>
            <person name="Funari R."/>
            <person name="Cardaioli E."/>
            <person name="Iannotti N."/>
            <person name="Marturano G."/>
            <person name="Paoli F."/>
            <person name="Bruttini M."/>
            <person name="Carapelli A."/>
            <person name="Frati F."/>
            <person name="Nardi F."/>
        </authorList>
    </citation>
    <scope>NUCLEOTIDE SEQUENCE [LARGE SCALE GENOMIC DNA]</scope>
    <source>
        <strain evidence="2">DMR45628</strain>
    </source>
</reference>
<dbReference type="CDD" id="cd05195">
    <property type="entry name" value="enoyl_red"/>
    <property type="match status" value="1"/>
</dbReference>